<dbReference type="GeneTree" id="ENSGT00940000158215"/>
<dbReference type="InterPro" id="IPR005113">
    <property type="entry name" value="uDENN_dom"/>
</dbReference>
<keyword evidence="1" id="KW-0344">Guanine-nucleotide releasing factor</keyword>
<dbReference type="Pfam" id="PF03455">
    <property type="entry name" value="dDENN"/>
    <property type="match status" value="1"/>
</dbReference>
<protein>
    <submittedName>
        <fullName evidence="6">DENN domain containing 4C</fullName>
    </submittedName>
</protein>
<feature type="region of interest" description="Disordered" evidence="3">
    <location>
        <begin position="1151"/>
        <end position="1177"/>
    </location>
</feature>
<dbReference type="PROSITE" id="PS51498">
    <property type="entry name" value="MABP"/>
    <property type="match status" value="1"/>
</dbReference>
<name>A0A8C7DK83_ONCKI</name>
<gene>
    <name evidence="6" type="primary">DENND4C</name>
    <name evidence="6" type="synonym">LOC109897051</name>
</gene>
<sequence>MIEDKGHRVTDYFVVAGLTDKSTPLEQDLSETKSSGPKAPITDLAVINKSAGETVPEGFTCIESTYSAQQANLNHGSLKSPEIFLCYKRGHDKPPLIDIGVLYEGKERLIQGCEVIQATPYGRCANVNNSSATSQRIFITLRRAPPVQPQNSLSVTDICVIVTSKGETPPHTFCKVDKNLNCGMWGSSVFLCYKKSVSVSNSINYKAGLIFRYPEDDYESFPLSESVPLFCLPMGAKIECWTPNTRYPLPVFSTFVLTNSSGEKVYGAAIQFYEAYPIDLLSEKQKVQLGLLTTVEKKMIPNRTVNTNKCICLLSRWPFFESFRKFLMFLYKLSVSGPHPLPIEKHISHFMHNVSFPSPQRPRILVQSRLNPFPNTTVLLSSQLSFPSRPLLSLLSGADYSTLLINLGSENCATLLHFVLLESKILLHSLRPAVLTGVAEAVVAMIFPFQWQCPYIPLCPLSLAGVLNAPCPFIVGVDSRYFDLYDPPPDVVCVDLDTNTIYLSDEKKHSNWKNLPKKPCKSLFNSLTNLQHQLGIVCRTAQEGLAVEMTPIEADFTWHKKMTSLEMEIQEALLRFMAHILKGYRSYLKPITQAPSKKATSADSLYDLQGFLKSRERAHQKFYSQLTKTQIFIRFIEECTFVSDKDTGLAFFDDCIEKLFPSDKGNDKGTKVEGESSEDTKLMELDESQRSEHTVFVMPPEPPTTEDESDPPTRYSYKCFPRLRMDLFDRPKEVIPALRSSTPGASLSSSPALLAKRTKQEIKLAYKMAKRFYSDPPLWAKCLFSHCYSLWFICLPVGVRLVQSKSWAMQQAYNVLLKMRTSEVEVLDEVCYRVVMQLCGLYGQPVMAVRVLVEMKKAGVHPNAITYGYYNKAVLEGPWPSRNRSGLFMWAKVRNVVRTVAQFKQALHRMPATKGPTIITTGEVSEHYRDRACSLSVEVSVSGDLLSHGSADHSSEVNGEDHTLFARSLIIGDATDNHCSTGGDIAGSVDSSVVVAEPTSPVEAIPHVPSIVKLSTGGSFDTAMKRGETAPGKLFSLRSQSENVSLPEEGESTAPGGSGEAGPAVQGQGQRQKAFSERSCSFSVESRAGMLMEKNGVDHIARRMGADARILADALSGCGTTQPPTNPPSKALFKELESEGRCLMLGKLSEEEGPVMDPTPLEEGLGKEEERMDGEDEMGLKLEEEGDSGGRGDSSLPTLEMKEVDVGADPLSLLVSEHEELASVTSQELPHSLPAVVSRNLADEIEMYMSLRSPLGPKSSSMEFQQGGQGGDSSPDTAPVKQALERRSSLPVPPVKHPGGSSGDSTPKRSPAAVTRSKTFAVMATRSRGVVASPRSSLTALVRSSQNGSLGSVINSISGMKMDTLLSGPKMDVLKSGMKQAGNLASKVWGAVASAYSYSDDEDELAPGYRDRDSFPAGLDESMLSGGGGGDSPTHRGPTQGLVSNGLTQSSTSLASSSSSSDTGRGPHSTLTPGRPGRGPDSDQGSHHTSSSSIYQNCALEVLMSSCSLCRSCECLVYDEEIMAGWTADDSNLNTTCPFCRAAFLPLLHVEFHDLRTNTAFYLKPSASGDSIHSASHQPTTTDSTVLGVGGAADTPPPDLISFPESSSEDPGEALASQTATHKSLVPEPAQSDPLGLLEHQAGKRGTSLTRSNSVGGPLQSLVSYQRQPGHGVSTTSLPCSLTEVDGLGQKRPDPMPVSVPYLSPLVLRKELETLLENEGDQVIYTHKFLSQHPIIFWNLVFYFCRLDLPSYLPGLILTSEHCNNGVQLPQTSLSQDSKQVYVQLLWDNINLHQEPGDPLYQSWRTLLEKKATLAPTDHQETRTFLNSIVRSIQTNDVYGPINLLLREVKRHPEVKRQRGIYREILFLALVALGRENIDVEAFDREYRQAFDGLSTEQLKALHKIDRPPNSNVQWCLKCFGAPVI</sequence>
<feature type="repeat" description="PPR" evidence="2">
    <location>
        <begin position="828"/>
        <end position="862"/>
    </location>
</feature>
<dbReference type="PANTHER" id="PTHR12296">
    <property type="entry name" value="DENN DOMAIN-CONTAINING PROTEIN 4"/>
    <property type="match status" value="1"/>
</dbReference>
<dbReference type="SMART" id="SM00799">
    <property type="entry name" value="DENN"/>
    <property type="match status" value="1"/>
</dbReference>
<dbReference type="PANTHER" id="PTHR12296:SF17">
    <property type="entry name" value="DENN DOMAIN-CONTAINING PROTEIN 4C"/>
    <property type="match status" value="1"/>
</dbReference>
<dbReference type="InterPro" id="IPR002885">
    <property type="entry name" value="PPR_rpt"/>
</dbReference>
<evidence type="ECO:0000256" key="1">
    <source>
        <dbReference type="ARBA" id="ARBA00022658"/>
    </source>
</evidence>
<evidence type="ECO:0000256" key="2">
    <source>
        <dbReference type="PROSITE-ProRule" id="PRU00708"/>
    </source>
</evidence>
<feature type="region of interest" description="Disordered" evidence="3">
    <location>
        <begin position="1589"/>
        <end position="1635"/>
    </location>
</feature>
<dbReference type="Pfam" id="PF02141">
    <property type="entry name" value="DENN"/>
    <property type="match status" value="1"/>
</dbReference>
<evidence type="ECO:0000259" key="4">
    <source>
        <dbReference type="PROSITE" id="PS50211"/>
    </source>
</evidence>
<dbReference type="GO" id="GO:0005085">
    <property type="term" value="F:guanyl-nucleotide exchange factor activity"/>
    <property type="evidence" value="ECO:0007669"/>
    <property type="project" value="UniProtKB-KW"/>
</dbReference>
<dbReference type="FunFam" id="2.100.10.50:FF:000001">
    <property type="entry name" value="DENN domain containing 4C"/>
    <property type="match status" value="1"/>
</dbReference>
<proteinExistence type="predicted"/>
<dbReference type="InterPro" id="IPR037516">
    <property type="entry name" value="Tripartite_DENN"/>
</dbReference>
<dbReference type="InterPro" id="IPR023341">
    <property type="entry name" value="MABP"/>
</dbReference>
<dbReference type="InterPro" id="IPR005112">
    <property type="entry name" value="dDENN_dom"/>
</dbReference>
<dbReference type="GO" id="GO:0031410">
    <property type="term" value="C:cytoplasmic vesicle"/>
    <property type="evidence" value="ECO:0007669"/>
    <property type="project" value="TreeGrafter"/>
</dbReference>
<feature type="compositionally biased region" description="Low complexity" evidence="3">
    <location>
        <begin position="1450"/>
        <end position="1461"/>
    </location>
</feature>
<dbReference type="PROSITE" id="PS50211">
    <property type="entry name" value="DENN"/>
    <property type="match status" value="1"/>
</dbReference>
<keyword evidence="7" id="KW-1185">Reference proteome</keyword>
<accession>A0A8C7DK83</accession>
<dbReference type="InterPro" id="IPR051696">
    <property type="entry name" value="DENN_Domain_GEFs"/>
</dbReference>
<dbReference type="InterPro" id="IPR011990">
    <property type="entry name" value="TPR-like_helical_dom_sf"/>
</dbReference>
<dbReference type="GO" id="GO:0032483">
    <property type="term" value="P:regulation of Rab protein signal transduction"/>
    <property type="evidence" value="ECO:0007669"/>
    <property type="project" value="TreeGrafter"/>
</dbReference>
<reference evidence="6" key="1">
    <citation type="submission" date="2025-08" db="UniProtKB">
        <authorList>
            <consortium name="Ensembl"/>
        </authorList>
    </citation>
    <scope>IDENTIFICATION</scope>
</reference>
<dbReference type="Proteomes" id="UP000694557">
    <property type="component" value="Unassembled WGS sequence"/>
</dbReference>
<dbReference type="InterPro" id="IPR043153">
    <property type="entry name" value="DENN_C"/>
</dbReference>
<dbReference type="Ensembl" id="ENSOKIT00005022986.1">
    <property type="protein sequence ID" value="ENSOKIP00005021620.1"/>
    <property type="gene ID" value="ENSOKIG00005009314.1"/>
</dbReference>
<feature type="region of interest" description="Disordered" evidence="3">
    <location>
        <begin position="1252"/>
        <end position="1317"/>
    </location>
</feature>
<dbReference type="Gene3D" id="3.40.50.11500">
    <property type="match status" value="1"/>
</dbReference>
<dbReference type="InterPro" id="IPR001194">
    <property type="entry name" value="cDENN_dom"/>
</dbReference>
<organism evidence="6 7">
    <name type="scientific">Oncorhynchus kisutch</name>
    <name type="common">Coho salmon</name>
    <name type="synonym">Salmo kisutch</name>
    <dbReference type="NCBI Taxonomy" id="8019"/>
    <lineage>
        <taxon>Eukaryota</taxon>
        <taxon>Metazoa</taxon>
        <taxon>Chordata</taxon>
        <taxon>Craniata</taxon>
        <taxon>Vertebrata</taxon>
        <taxon>Euteleostomi</taxon>
        <taxon>Actinopterygii</taxon>
        <taxon>Neopterygii</taxon>
        <taxon>Teleostei</taxon>
        <taxon>Protacanthopterygii</taxon>
        <taxon>Salmoniformes</taxon>
        <taxon>Salmonidae</taxon>
        <taxon>Salmoninae</taxon>
        <taxon>Oncorhynchus</taxon>
    </lineage>
</organism>
<dbReference type="Gene3D" id="1.25.40.10">
    <property type="entry name" value="Tetratricopeptide repeat domain"/>
    <property type="match status" value="1"/>
</dbReference>
<dbReference type="Pfam" id="PF03456">
    <property type="entry name" value="uDENN"/>
    <property type="match status" value="1"/>
</dbReference>
<dbReference type="Gene3D" id="2.100.10.50">
    <property type="match status" value="1"/>
</dbReference>
<evidence type="ECO:0000256" key="3">
    <source>
        <dbReference type="SAM" id="MobiDB-lite"/>
    </source>
</evidence>
<evidence type="ECO:0000313" key="6">
    <source>
        <dbReference type="Ensembl" id="ENSOKIP00005021620.1"/>
    </source>
</evidence>
<feature type="region of interest" description="Disordered" evidence="3">
    <location>
        <begin position="1400"/>
        <end position="1490"/>
    </location>
</feature>
<reference evidence="6" key="2">
    <citation type="submission" date="2025-09" db="UniProtKB">
        <authorList>
            <consortium name="Ensembl"/>
        </authorList>
    </citation>
    <scope>IDENTIFICATION</scope>
</reference>
<dbReference type="PROSITE" id="PS51375">
    <property type="entry name" value="PPR"/>
    <property type="match status" value="1"/>
</dbReference>
<feature type="domain" description="MABP" evidence="5">
    <location>
        <begin position="38"/>
        <end position="197"/>
    </location>
</feature>
<feature type="domain" description="UDENN" evidence="4">
    <location>
        <begin position="189"/>
        <end position="648"/>
    </location>
</feature>
<evidence type="ECO:0000259" key="5">
    <source>
        <dbReference type="PROSITE" id="PS51498"/>
    </source>
</evidence>
<dbReference type="SMART" id="SM00800">
    <property type="entry name" value="uDENN"/>
    <property type="match status" value="1"/>
</dbReference>
<dbReference type="SMART" id="SM00801">
    <property type="entry name" value="dDENN"/>
    <property type="match status" value="1"/>
</dbReference>
<feature type="compositionally biased region" description="Polar residues" evidence="3">
    <location>
        <begin position="1067"/>
        <end position="1077"/>
    </location>
</feature>
<evidence type="ECO:0000313" key="7">
    <source>
        <dbReference type="Proteomes" id="UP000694557"/>
    </source>
</evidence>
<feature type="region of interest" description="Disordered" evidence="3">
    <location>
        <begin position="1031"/>
        <end position="1077"/>
    </location>
</feature>